<dbReference type="InterPro" id="IPR058240">
    <property type="entry name" value="rSAM_sf"/>
</dbReference>
<dbReference type="InterPro" id="IPR013785">
    <property type="entry name" value="Aldolase_TIM"/>
</dbReference>
<organism evidence="6 7">
    <name type="scientific">Halanaerobium hydrogeniformans</name>
    <name type="common">Halanaerobium sp. (strain sapolanicus)</name>
    <dbReference type="NCBI Taxonomy" id="656519"/>
    <lineage>
        <taxon>Bacteria</taxon>
        <taxon>Bacillati</taxon>
        <taxon>Bacillota</taxon>
        <taxon>Clostridia</taxon>
        <taxon>Halanaerobiales</taxon>
        <taxon>Halanaerobiaceae</taxon>
        <taxon>Halanaerobium</taxon>
    </lineage>
</organism>
<evidence type="ECO:0000313" key="6">
    <source>
        <dbReference type="EMBL" id="ADQ15272.1"/>
    </source>
</evidence>
<dbReference type="InterPro" id="IPR007549">
    <property type="entry name" value="DUF512"/>
</dbReference>
<protein>
    <submittedName>
        <fullName evidence="6">Radical SAM domain protein</fullName>
    </submittedName>
</protein>
<dbReference type="OrthoDB" id="2110487at2"/>
<dbReference type="PROSITE" id="PS51918">
    <property type="entry name" value="RADICAL_SAM"/>
    <property type="match status" value="1"/>
</dbReference>
<dbReference type="Gene3D" id="2.30.42.10">
    <property type="match status" value="1"/>
</dbReference>
<evidence type="ECO:0000256" key="2">
    <source>
        <dbReference type="ARBA" id="ARBA00022723"/>
    </source>
</evidence>
<dbReference type="Pfam" id="PF04459">
    <property type="entry name" value="DUF512"/>
    <property type="match status" value="1"/>
</dbReference>
<accession>E4RJ52</accession>
<keyword evidence="3" id="KW-0408">Iron</keyword>
<keyword evidence="4" id="KW-0411">Iron-sulfur</keyword>
<proteinExistence type="predicted"/>
<evidence type="ECO:0000259" key="5">
    <source>
        <dbReference type="PROSITE" id="PS51918"/>
    </source>
</evidence>
<evidence type="ECO:0000256" key="4">
    <source>
        <dbReference type="ARBA" id="ARBA00023014"/>
    </source>
</evidence>
<dbReference type="eggNOG" id="COG0535">
    <property type="taxonomic scope" value="Bacteria"/>
</dbReference>
<dbReference type="SFLD" id="SFLDS00029">
    <property type="entry name" value="Radical_SAM"/>
    <property type="match status" value="1"/>
</dbReference>
<dbReference type="SUPFAM" id="SSF50156">
    <property type="entry name" value="PDZ domain-like"/>
    <property type="match status" value="1"/>
</dbReference>
<keyword evidence="1" id="KW-0949">S-adenosyl-L-methionine</keyword>
<dbReference type="HOGENOM" id="CLU_610803_0_0_9"/>
<dbReference type="RefSeq" id="WP_013406343.1">
    <property type="nucleotide sequence ID" value="NC_014654.1"/>
</dbReference>
<evidence type="ECO:0000256" key="1">
    <source>
        <dbReference type="ARBA" id="ARBA00022691"/>
    </source>
</evidence>
<dbReference type="GO" id="GO:0046872">
    <property type="term" value="F:metal ion binding"/>
    <property type="evidence" value="ECO:0007669"/>
    <property type="project" value="UniProtKB-KW"/>
</dbReference>
<reference evidence="6 7" key="2">
    <citation type="journal article" date="2011" name="J. Bacteriol.">
        <title>Complete Genome Sequence of the Haloalkaliphilic, Hydrogen Producing Halanaerobium hydrogenoformans.</title>
        <authorList>
            <person name="Brown S.D."/>
            <person name="Begemann M.B."/>
            <person name="Mormile M.R."/>
            <person name="Wall J.D."/>
            <person name="Han C.S."/>
            <person name="Goodwin L.A."/>
            <person name="Pitluck S."/>
            <person name="Land M.L."/>
            <person name="Hauser L.J."/>
            <person name="Elias D.A."/>
        </authorList>
    </citation>
    <scope>NUCLEOTIDE SEQUENCE [LARGE SCALE GENOMIC DNA]</scope>
    <source>
        <strain evidence="7">sapolanicus</strain>
    </source>
</reference>
<dbReference type="Proteomes" id="UP000007434">
    <property type="component" value="Chromosome"/>
</dbReference>
<dbReference type="PANTHER" id="PTHR11228:SF7">
    <property type="entry name" value="PQQA PEPTIDE CYCLASE"/>
    <property type="match status" value="1"/>
</dbReference>
<dbReference type="GO" id="GO:0051536">
    <property type="term" value="F:iron-sulfur cluster binding"/>
    <property type="evidence" value="ECO:0007669"/>
    <property type="project" value="UniProtKB-KW"/>
</dbReference>
<reference evidence="6 7" key="1">
    <citation type="submission" date="2010-11" db="EMBL/GenBank/DDBJ databases">
        <title>Complete sequence of Halanaerobium sp. sapolanicus.</title>
        <authorList>
            <consortium name="US DOE Joint Genome Institute"/>
            <person name="Lucas S."/>
            <person name="Copeland A."/>
            <person name="Lapidus A."/>
            <person name="Cheng J.-F."/>
            <person name="Bruce D."/>
            <person name="Goodwin L."/>
            <person name="Pitluck S."/>
            <person name="Davenport K."/>
            <person name="Detter J.C."/>
            <person name="Han C."/>
            <person name="Tapia R."/>
            <person name="Land M."/>
            <person name="Hauser L."/>
            <person name="Jeffries C."/>
            <person name="Kyrpides N."/>
            <person name="Ivanova N."/>
            <person name="Mikhailova N."/>
            <person name="Begemann M.B."/>
            <person name="Mormile M.R."/>
            <person name="Wall J.D."/>
            <person name="Elias D.A."/>
            <person name="Woyke T."/>
        </authorList>
    </citation>
    <scope>NUCLEOTIDE SEQUENCE [LARGE SCALE GENOMIC DNA]</scope>
    <source>
        <strain evidence="7">sapolanicus</strain>
    </source>
</reference>
<dbReference type="Gene3D" id="3.20.20.70">
    <property type="entry name" value="Aldolase class I"/>
    <property type="match status" value="1"/>
</dbReference>
<evidence type="ECO:0000256" key="3">
    <source>
        <dbReference type="ARBA" id="ARBA00023004"/>
    </source>
</evidence>
<dbReference type="eggNOG" id="COG0750">
    <property type="taxonomic scope" value="Bacteria"/>
</dbReference>
<dbReference type="KEGG" id="has:Halsa_1854"/>
<dbReference type="Pfam" id="PF04055">
    <property type="entry name" value="Radical_SAM"/>
    <property type="match status" value="1"/>
</dbReference>
<dbReference type="CDD" id="cd01335">
    <property type="entry name" value="Radical_SAM"/>
    <property type="match status" value="1"/>
</dbReference>
<keyword evidence="2" id="KW-0479">Metal-binding</keyword>
<dbReference type="PANTHER" id="PTHR11228">
    <property type="entry name" value="RADICAL SAM DOMAIN PROTEIN"/>
    <property type="match status" value="1"/>
</dbReference>
<dbReference type="InterPro" id="IPR050377">
    <property type="entry name" value="Radical_SAM_PqqE_MftC-like"/>
</dbReference>
<dbReference type="GO" id="GO:0003824">
    <property type="term" value="F:catalytic activity"/>
    <property type="evidence" value="ECO:0007669"/>
    <property type="project" value="InterPro"/>
</dbReference>
<dbReference type="STRING" id="656519.Halsa_1854"/>
<evidence type="ECO:0000313" key="7">
    <source>
        <dbReference type="Proteomes" id="UP000007434"/>
    </source>
</evidence>
<keyword evidence="7" id="KW-1185">Reference proteome</keyword>
<dbReference type="AlphaFoldDB" id="E4RJ52"/>
<name>E4RJ52_HALHG</name>
<dbReference type="SUPFAM" id="SSF102114">
    <property type="entry name" value="Radical SAM enzymes"/>
    <property type="match status" value="1"/>
</dbReference>
<gene>
    <name evidence="6" type="ordered locus">Halsa_1854</name>
</gene>
<dbReference type="SFLD" id="SFLDG01067">
    <property type="entry name" value="SPASM/twitch_domain_containing"/>
    <property type="match status" value="1"/>
</dbReference>
<dbReference type="EMBL" id="CP002304">
    <property type="protein sequence ID" value="ADQ15272.1"/>
    <property type="molecule type" value="Genomic_DNA"/>
</dbReference>
<dbReference type="InterPro" id="IPR007197">
    <property type="entry name" value="rSAM"/>
</dbReference>
<sequence>MLKDKKEILFKTVKENNILPLTSICKLNCIFCSHKNNPPEIETYSFGHLDFELIKIMLEFLDHKKPVIIGESASKIIEGEPFAHPKIMKILKLLRKKRPGVEIKITTSASFIEEKELKQLAKLAPLELNISLNAPGPEERVFLMNDPQPDNVFKIIKELKNYPINFQASIVSMHHMRGFSSLEQTLDFLEKHNPPQTLRIFLAGFSDFARGDNVAGAEYYFQLKQFLDSKAEKYSYPIIIEPQIIDNLNANIEGIIKNSAADLAGLKKSDIIIKVNGEKTQSRVDAFYKIKKSADPELLLKRKKQTITISLIKKGKEKSGIIMAYDISSRKKEKLLAYLEQSLKAKENISTAVLCSKIAFPLLKNITKKFLKGKYNFALLKAENEFFGGNIFAAGLLLNSDLIKIIEKSNFNFKRLILPEIIYDYYGNDLAGNAYTELEDRYDCEVILL</sequence>
<dbReference type="InterPro" id="IPR036034">
    <property type="entry name" value="PDZ_sf"/>
</dbReference>
<feature type="domain" description="Radical SAM core" evidence="5">
    <location>
        <begin position="11"/>
        <end position="237"/>
    </location>
</feature>